<protein>
    <submittedName>
        <fullName evidence="2">Uncharacterized protein</fullName>
    </submittedName>
</protein>
<evidence type="ECO:0000313" key="3">
    <source>
        <dbReference type="Proteomes" id="UP001224890"/>
    </source>
</evidence>
<accession>A0AAJ0APB2</accession>
<feature type="region of interest" description="Disordered" evidence="1">
    <location>
        <begin position="1"/>
        <end position="70"/>
    </location>
</feature>
<comment type="caution">
    <text evidence="2">The sequence shown here is derived from an EMBL/GenBank/DDBJ whole genome shotgun (WGS) entry which is preliminary data.</text>
</comment>
<keyword evidence="3" id="KW-1185">Reference proteome</keyword>
<evidence type="ECO:0000313" key="2">
    <source>
        <dbReference type="EMBL" id="KAK1687899.1"/>
    </source>
</evidence>
<feature type="compositionally biased region" description="Basic and acidic residues" evidence="1">
    <location>
        <begin position="41"/>
        <end position="58"/>
    </location>
</feature>
<name>A0AAJ0APB2_9PEZI</name>
<dbReference type="AlphaFoldDB" id="A0AAJ0APB2"/>
<evidence type="ECO:0000256" key="1">
    <source>
        <dbReference type="SAM" id="MobiDB-lite"/>
    </source>
</evidence>
<feature type="compositionally biased region" description="Basic and acidic residues" evidence="1">
    <location>
        <begin position="1"/>
        <end position="18"/>
    </location>
</feature>
<reference evidence="2" key="1">
    <citation type="submission" date="2021-06" db="EMBL/GenBank/DDBJ databases">
        <title>Comparative genomics, transcriptomics and evolutionary studies reveal genomic signatures of adaptation to plant cell wall in hemibiotrophic fungi.</title>
        <authorList>
            <consortium name="DOE Joint Genome Institute"/>
            <person name="Baroncelli R."/>
            <person name="Diaz J.F."/>
            <person name="Benocci T."/>
            <person name="Peng M."/>
            <person name="Battaglia E."/>
            <person name="Haridas S."/>
            <person name="Andreopoulos W."/>
            <person name="Labutti K."/>
            <person name="Pangilinan J."/>
            <person name="Floch G.L."/>
            <person name="Makela M.R."/>
            <person name="Henrissat B."/>
            <person name="Grigoriev I.V."/>
            <person name="Crouch J.A."/>
            <person name="De Vries R.P."/>
            <person name="Sukno S.A."/>
            <person name="Thon M.R."/>
        </authorList>
    </citation>
    <scope>NUCLEOTIDE SEQUENCE</scope>
    <source>
        <strain evidence="2">CBS 193.32</strain>
    </source>
</reference>
<gene>
    <name evidence="2" type="ORF">BDP55DRAFT_71732</name>
</gene>
<sequence>MCDVTRRKSVDPGLEPRMKPAKPTKPGGSRKEPPDPQPHYGVREGHTGSTETMHDPRRAQGTNQEPEPWRWFVREILNPCA</sequence>
<dbReference type="EMBL" id="JAHMHR010000013">
    <property type="protein sequence ID" value="KAK1687899.1"/>
    <property type="molecule type" value="Genomic_DNA"/>
</dbReference>
<proteinExistence type="predicted"/>
<dbReference type="GeneID" id="85462898"/>
<dbReference type="Proteomes" id="UP001224890">
    <property type="component" value="Unassembled WGS sequence"/>
</dbReference>
<organism evidence="2 3">
    <name type="scientific">Colletotrichum godetiae</name>
    <dbReference type="NCBI Taxonomy" id="1209918"/>
    <lineage>
        <taxon>Eukaryota</taxon>
        <taxon>Fungi</taxon>
        <taxon>Dikarya</taxon>
        <taxon>Ascomycota</taxon>
        <taxon>Pezizomycotina</taxon>
        <taxon>Sordariomycetes</taxon>
        <taxon>Hypocreomycetidae</taxon>
        <taxon>Glomerellales</taxon>
        <taxon>Glomerellaceae</taxon>
        <taxon>Colletotrichum</taxon>
        <taxon>Colletotrichum acutatum species complex</taxon>
    </lineage>
</organism>
<dbReference type="RefSeq" id="XP_060431594.1">
    <property type="nucleotide sequence ID" value="XM_060578372.1"/>
</dbReference>